<accession>A0A485LW69</accession>
<keyword evidence="1" id="KW-0732">Signal</keyword>
<feature type="domain" description="CBM1" evidence="3">
    <location>
        <begin position="124"/>
        <end position="161"/>
    </location>
</feature>
<reference evidence="4" key="2">
    <citation type="submission" date="2019-06" db="EMBL/GenBank/DDBJ databases">
        <title>Genomics analysis of Aphanomyces spp. identifies a new class of oomycete effector associated with host adaptation.</title>
        <authorList>
            <person name="Gaulin E."/>
        </authorList>
    </citation>
    <scope>NUCLEOTIDE SEQUENCE</scope>
    <source>
        <strain evidence="4">CBS 578.67</strain>
    </source>
</reference>
<dbReference type="PROSITE" id="PS51164">
    <property type="entry name" value="CBM1_2"/>
    <property type="match status" value="2"/>
</dbReference>
<protein>
    <submittedName>
        <fullName evidence="5">Aste57867_24996 protein</fullName>
    </submittedName>
</protein>
<dbReference type="OrthoDB" id="77927at2759"/>
<evidence type="ECO:0000256" key="1">
    <source>
        <dbReference type="ARBA" id="ARBA00022729"/>
    </source>
</evidence>
<dbReference type="InterPro" id="IPR035971">
    <property type="entry name" value="CBD_sf"/>
</dbReference>
<dbReference type="EMBL" id="VJMH01007479">
    <property type="protein sequence ID" value="KAF0682908.1"/>
    <property type="molecule type" value="Genomic_DNA"/>
</dbReference>
<feature type="domain" description="CBM1" evidence="3">
    <location>
        <begin position="256"/>
        <end position="292"/>
    </location>
</feature>
<dbReference type="EMBL" id="CAADRA010007505">
    <property type="protein sequence ID" value="VFU01627.1"/>
    <property type="molecule type" value="Genomic_DNA"/>
</dbReference>
<dbReference type="InterPro" id="IPR000254">
    <property type="entry name" value="CBD"/>
</dbReference>
<keyword evidence="6" id="KW-1185">Reference proteome</keyword>
<name>A0A485LW69_9STRA</name>
<evidence type="ECO:0000259" key="3">
    <source>
        <dbReference type="PROSITE" id="PS51164"/>
    </source>
</evidence>
<evidence type="ECO:0000256" key="2">
    <source>
        <dbReference type="SAM" id="MobiDB-lite"/>
    </source>
</evidence>
<dbReference type="PROSITE" id="PS00562">
    <property type="entry name" value="CBM1_1"/>
    <property type="match status" value="1"/>
</dbReference>
<feature type="compositionally biased region" description="Acidic residues" evidence="2">
    <location>
        <begin position="339"/>
        <end position="353"/>
    </location>
</feature>
<dbReference type="GO" id="GO:0005975">
    <property type="term" value="P:carbohydrate metabolic process"/>
    <property type="evidence" value="ECO:0007669"/>
    <property type="project" value="InterPro"/>
</dbReference>
<sequence>MYFSHITPTLLTTIGQHVDEAPISSSPIHFAFSRFLAPMNVALAVTFAAAATAQQFQPCKVDTDCSKDFTCVQAAGETWSMCQPSTATSRERWYRCRSNAECNAGLFCKPVDDKSFSMCQPNESCIGNFAQCGGKHFVGSSCCMDAGYTCKAWNKEYAQCVPHAWKRQAEATCVAVSVVGDATYCIASDRPICGDQGDACPKKGDVASADCLKTLTSYVVDAKCIAPEDAVCKKLKSGARGCVWTSLVAKKAAADAEAAKWAQCGGRDFHGDTPCTRGYHCVALNEWYAQCQPDATPSGQVATWAQCNNHKCRDEDECTKLNDAYSQCVPRKRARQTAEDDMDSENGDGECLD</sequence>
<evidence type="ECO:0000313" key="4">
    <source>
        <dbReference type="EMBL" id="KAF0682908.1"/>
    </source>
</evidence>
<dbReference type="GO" id="GO:0030248">
    <property type="term" value="F:cellulose binding"/>
    <property type="evidence" value="ECO:0007669"/>
    <property type="project" value="InterPro"/>
</dbReference>
<feature type="region of interest" description="Disordered" evidence="2">
    <location>
        <begin position="331"/>
        <end position="353"/>
    </location>
</feature>
<proteinExistence type="predicted"/>
<dbReference type="Proteomes" id="UP000332933">
    <property type="component" value="Unassembled WGS sequence"/>
</dbReference>
<reference evidence="5" key="1">
    <citation type="submission" date="2019-03" db="EMBL/GenBank/DDBJ databases">
        <authorList>
            <person name="Gaulin E."/>
            <person name="Dumas B."/>
        </authorList>
    </citation>
    <scope>NUCLEOTIDE SEQUENCE [LARGE SCALE GENOMIC DNA]</scope>
    <source>
        <strain evidence="5">CBS 568.67</strain>
    </source>
</reference>
<dbReference type="GO" id="GO:0005576">
    <property type="term" value="C:extracellular region"/>
    <property type="evidence" value="ECO:0007669"/>
    <property type="project" value="InterPro"/>
</dbReference>
<evidence type="ECO:0000313" key="6">
    <source>
        <dbReference type="Proteomes" id="UP000332933"/>
    </source>
</evidence>
<dbReference type="AlphaFoldDB" id="A0A485LW69"/>
<dbReference type="Pfam" id="PF00734">
    <property type="entry name" value="CBM_1"/>
    <property type="match status" value="2"/>
</dbReference>
<evidence type="ECO:0000313" key="5">
    <source>
        <dbReference type="EMBL" id="VFU01627.1"/>
    </source>
</evidence>
<dbReference type="SUPFAM" id="SSF57180">
    <property type="entry name" value="Cellulose-binding domain"/>
    <property type="match status" value="2"/>
</dbReference>
<gene>
    <name evidence="5" type="primary">Aste57867_24996</name>
    <name evidence="4" type="ORF">As57867_024918</name>
    <name evidence="5" type="ORF">ASTE57867_24996</name>
</gene>
<dbReference type="SMART" id="SM00236">
    <property type="entry name" value="fCBD"/>
    <property type="match status" value="3"/>
</dbReference>
<organism evidence="5 6">
    <name type="scientific">Aphanomyces stellatus</name>
    <dbReference type="NCBI Taxonomy" id="120398"/>
    <lineage>
        <taxon>Eukaryota</taxon>
        <taxon>Sar</taxon>
        <taxon>Stramenopiles</taxon>
        <taxon>Oomycota</taxon>
        <taxon>Saprolegniomycetes</taxon>
        <taxon>Saprolegniales</taxon>
        <taxon>Verrucalvaceae</taxon>
        <taxon>Aphanomyces</taxon>
    </lineage>
</organism>